<proteinExistence type="predicted"/>
<evidence type="ECO:0000313" key="2">
    <source>
        <dbReference type="EMBL" id="MBA0627569.1"/>
    </source>
</evidence>
<evidence type="ECO:0000313" key="3">
    <source>
        <dbReference type="Proteomes" id="UP000593561"/>
    </source>
</evidence>
<dbReference type="InterPro" id="IPR036241">
    <property type="entry name" value="NSFL1C_SEP_dom_sf"/>
</dbReference>
<keyword evidence="3" id="KW-1185">Reference proteome</keyword>
<gene>
    <name evidence="2" type="ORF">Godav_005068</name>
</gene>
<dbReference type="AlphaFoldDB" id="A0A7J8SNB9"/>
<dbReference type="InterPro" id="IPR012989">
    <property type="entry name" value="SEP_domain"/>
</dbReference>
<evidence type="ECO:0000259" key="1">
    <source>
        <dbReference type="PROSITE" id="PS51399"/>
    </source>
</evidence>
<dbReference type="Gene3D" id="3.30.420.210">
    <property type="entry name" value="SEP domain"/>
    <property type="match status" value="1"/>
</dbReference>
<sequence length="66" mass="7765">MLMQSIRKSECPKELESADKRSSVHVNLIKRNEKYPVSLCFQHCIEFRKGSKRPSSDMYPFSSYVH</sequence>
<dbReference type="PROSITE" id="PS51399">
    <property type="entry name" value="SEP"/>
    <property type="match status" value="1"/>
</dbReference>
<reference evidence="2 3" key="1">
    <citation type="journal article" date="2019" name="Genome Biol. Evol.">
        <title>Insights into the evolution of the New World diploid cottons (Gossypium, subgenus Houzingenia) based on genome sequencing.</title>
        <authorList>
            <person name="Grover C.E."/>
            <person name="Arick M.A. 2nd"/>
            <person name="Thrash A."/>
            <person name="Conover J.L."/>
            <person name="Sanders W.S."/>
            <person name="Peterson D.G."/>
            <person name="Frelichowski J.E."/>
            <person name="Scheffler J.A."/>
            <person name="Scheffler B.E."/>
            <person name="Wendel J.F."/>
        </authorList>
    </citation>
    <scope>NUCLEOTIDE SEQUENCE [LARGE SCALE GENOMIC DNA]</scope>
    <source>
        <strain evidence="2">27</strain>
        <tissue evidence="2">Leaf</tissue>
    </source>
</reference>
<dbReference type="EMBL" id="JABFAC010000010">
    <property type="protein sequence ID" value="MBA0627569.1"/>
    <property type="molecule type" value="Genomic_DNA"/>
</dbReference>
<dbReference type="Proteomes" id="UP000593561">
    <property type="component" value="Unassembled WGS sequence"/>
</dbReference>
<name>A0A7J8SNB9_GOSDV</name>
<dbReference type="SUPFAM" id="SSF102848">
    <property type="entry name" value="NSFL1 (p97 ATPase) cofactor p47, SEP domain"/>
    <property type="match status" value="1"/>
</dbReference>
<dbReference type="Pfam" id="PF08059">
    <property type="entry name" value="SEP"/>
    <property type="match status" value="1"/>
</dbReference>
<accession>A0A7J8SNB9</accession>
<feature type="domain" description="SEP" evidence="1">
    <location>
        <begin position="1"/>
        <end position="36"/>
    </location>
</feature>
<protein>
    <recommendedName>
        <fullName evidence="1">SEP domain-containing protein</fullName>
    </recommendedName>
</protein>
<organism evidence="2 3">
    <name type="scientific">Gossypium davidsonii</name>
    <name type="common">Davidson's cotton</name>
    <name type="synonym">Gossypium klotzschianum subsp. davidsonii</name>
    <dbReference type="NCBI Taxonomy" id="34287"/>
    <lineage>
        <taxon>Eukaryota</taxon>
        <taxon>Viridiplantae</taxon>
        <taxon>Streptophyta</taxon>
        <taxon>Embryophyta</taxon>
        <taxon>Tracheophyta</taxon>
        <taxon>Spermatophyta</taxon>
        <taxon>Magnoliopsida</taxon>
        <taxon>eudicotyledons</taxon>
        <taxon>Gunneridae</taxon>
        <taxon>Pentapetalae</taxon>
        <taxon>rosids</taxon>
        <taxon>malvids</taxon>
        <taxon>Malvales</taxon>
        <taxon>Malvaceae</taxon>
        <taxon>Malvoideae</taxon>
        <taxon>Gossypium</taxon>
    </lineage>
</organism>
<comment type="caution">
    <text evidence="2">The sequence shown here is derived from an EMBL/GenBank/DDBJ whole genome shotgun (WGS) entry which is preliminary data.</text>
</comment>